<keyword evidence="1" id="KW-1133">Transmembrane helix</keyword>
<keyword evidence="3" id="KW-1185">Reference proteome</keyword>
<reference evidence="2 3" key="1">
    <citation type="submission" date="2022-12" db="EMBL/GenBank/DDBJ databases">
        <authorList>
            <person name="Mo P."/>
        </authorList>
    </citation>
    <scope>NUCLEOTIDE SEQUENCE [LARGE SCALE GENOMIC DNA]</scope>
    <source>
        <strain evidence="2 3">HUAS 2-6</strain>
    </source>
</reference>
<gene>
    <name evidence="2" type="ORF">O1G22_00065</name>
</gene>
<protein>
    <submittedName>
        <fullName evidence="2">Uncharacterized protein</fullName>
    </submittedName>
</protein>
<organism evidence="2 3">
    <name type="scientific">Streptomyces camelliae</name>
    <dbReference type="NCBI Taxonomy" id="3004093"/>
    <lineage>
        <taxon>Bacteria</taxon>
        <taxon>Bacillati</taxon>
        <taxon>Actinomycetota</taxon>
        <taxon>Actinomycetes</taxon>
        <taxon>Kitasatosporales</taxon>
        <taxon>Streptomycetaceae</taxon>
        <taxon>Streptomyces</taxon>
    </lineage>
</organism>
<dbReference type="EMBL" id="CP115300">
    <property type="protein sequence ID" value="WBO61394.1"/>
    <property type="molecule type" value="Genomic_DNA"/>
</dbReference>
<keyword evidence="1" id="KW-0472">Membrane</keyword>
<dbReference type="Proteomes" id="UP001212326">
    <property type="component" value="Chromosome"/>
</dbReference>
<name>A0ABY7NUC2_9ACTN</name>
<accession>A0ABY7NUC2</accession>
<dbReference type="RefSeq" id="WP_270079357.1">
    <property type="nucleotide sequence ID" value="NZ_CP115300.1"/>
</dbReference>
<keyword evidence="1" id="KW-0812">Transmembrane</keyword>
<feature type="transmembrane region" description="Helical" evidence="1">
    <location>
        <begin position="39"/>
        <end position="60"/>
    </location>
</feature>
<evidence type="ECO:0000256" key="1">
    <source>
        <dbReference type="SAM" id="Phobius"/>
    </source>
</evidence>
<sequence>MSGALTRAMHTLDQYALASDKVAKTSTTMATGASSTTTVVLTVAGLLVTVVLAVIGWIILDTHRTRDRTADVGNHDLNALIAQLRAADVEARRIHALACPANGDHFREITRLASHLESHGAQFPAPLSVLVADAVQDISNLIALPVDNSTAIGEYGVRVQQ</sequence>
<evidence type="ECO:0000313" key="3">
    <source>
        <dbReference type="Proteomes" id="UP001212326"/>
    </source>
</evidence>
<proteinExistence type="predicted"/>
<evidence type="ECO:0000313" key="2">
    <source>
        <dbReference type="EMBL" id="WBO61394.1"/>
    </source>
</evidence>